<reference evidence="3" key="1">
    <citation type="submission" date="2025-08" db="UniProtKB">
        <authorList>
            <consortium name="RefSeq"/>
        </authorList>
    </citation>
    <scope>IDENTIFICATION</scope>
    <source>
        <tissue evidence="3">Leaves</tissue>
    </source>
</reference>
<proteinExistence type="predicted"/>
<dbReference type="InterPro" id="IPR043502">
    <property type="entry name" value="DNA/RNA_pol_sf"/>
</dbReference>
<dbReference type="InterPro" id="IPR052343">
    <property type="entry name" value="Retrotransposon-Effector_Assoc"/>
</dbReference>
<dbReference type="PANTHER" id="PTHR46890">
    <property type="entry name" value="NON-LTR RETROLELEMENT REVERSE TRANSCRIPTASE-LIKE PROTEIN-RELATED"/>
    <property type="match status" value="1"/>
</dbReference>
<dbReference type="SUPFAM" id="SSF56672">
    <property type="entry name" value="DNA/RNA polymerases"/>
    <property type="match status" value="1"/>
</dbReference>
<evidence type="ECO:0000259" key="1">
    <source>
        <dbReference type="PROSITE" id="PS50878"/>
    </source>
</evidence>
<dbReference type="CDD" id="cd06222">
    <property type="entry name" value="RNase_H_like"/>
    <property type="match status" value="1"/>
</dbReference>
<keyword evidence="2" id="KW-1185">Reference proteome</keyword>
<dbReference type="InterPro" id="IPR000477">
    <property type="entry name" value="RT_dom"/>
</dbReference>
<feature type="domain" description="Reverse transcriptase" evidence="1">
    <location>
        <begin position="145"/>
        <end position="462"/>
    </location>
</feature>
<dbReference type="InterPro" id="IPR012337">
    <property type="entry name" value="RNaseH-like_sf"/>
</dbReference>
<dbReference type="Pfam" id="PF13456">
    <property type="entry name" value="RVT_3"/>
    <property type="match status" value="1"/>
</dbReference>
<dbReference type="CDD" id="cd01650">
    <property type="entry name" value="RT_nLTR_like"/>
    <property type="match status" value="1"/>
</dbReference>
<dbReference type="RefSeq" id="XP_071901072.1">
    <property type="nucleotide sequence ID" value="XM_072044971.1"/>
</dbReference>
<evidence type="ECO:0000313" key="3">
    <source>
        <dbReference type="RefSeq" id="XP_071901072.1"/>
    </source>
</evidence>
<protein>
    <recommendedName>
        <fullName evidence="1">Reverse transcriptase domain-containing protein</fullName>
    </recommendedName>
</protein>
<dbReference type="InterPro" id="IPR002156">
    <property type="entry name" value="RNaseH_domain"/>
</dbReference>
<dbReference type="Pfam" id="PF00078">
    <property type="entry name" value="RVT_1"/>
    <property type="match status" value="1"/>
</dbReference>
<dbReference type="GeneID" id="140004821"/>
<dbReference type="Proteomes" id="UP001652660">
    <property type="component" value="Chromosome 4c"/>
</dbReference>
<dbReference type="PROSITE" id="PS50878">
    <property type="entry name" value="RT_POL"/>
    <property type="match status" value="1"/>
</dbReference>
<dbReference type="SUPFAM" id="SSF53098">
    <property type="entry name" value="Ribonuclease H-like"/>
    <property type="match status" value="1"/>
</dbReference>
<name>A0ABM4U1B8_COFAR</name>
<dbReference type="PANTHER" id="PTHR46890:SF28">
    <property type="entry name" value="REVERSE TRANSCRIPTASE DOMAIN-CONTAINING PROTEIN"/>
    <property type="match status" value="1"/>
</dbReference>
<sequence>MRALCSKLLTTRKAIQTWNKEHIGNVIDNMRSAEMAVQRAEEVVDQDDSEECQIQLQKAQAELRYALSIEEQFWRQKARVKWLRQGDTNSKYFHAIVRQRRAQAMIYRIKKVNGVWVDNEADIASEATTYFSELFSDSLGSSADMLHLIPPMISGEDNVKLEEIPSIKEVFRVLKAMDEKSAAGLDGFTGKFFTFAWQVIAQDVYKALLSRILADRVAGILPKIISPQQTGFVKGRNITENFLLAQEVISGMAKKNRGGNVVMKLDMSKAYDRVAWGHIINVLRRFGFGERFIDMVWRLISNVWFSVIINGSSYGFFKSSRGLRQGDPLSPALFIIGAEVLSRALNNLVMQPRFVSFKVSYGCPSITHLAFTDDVLIFANGSSFSLKAIMKVLDDYQRCSGQLLNVQKSCYLVHPSVSMARRRLLDRISRKGMLGIPFQNKWSQKKEIWKARNKAMFEGVQMQSSAIRQAIFSEIQSMVGIHFKHLIRLQSFCQLYDWSKALGGTVVYQGIRWETKETGRYTLNTGGCAKGNPGIGGGGDILRDSTGLPMIGFSAYLGETTCLRAEACALLIGLQICIHNGFGNICVQSDSLVLIGIIQRCTQCPWKIRRYVNQIWQLLDDPPRFTHCYREANTVADALFNVGISHPDKQIEVYDTFSTFPRLARGAIRLDRIGVPSIRKMRIM</sequence>
<dbReference type="Gene3D" id="3.30.420.10">
    <property type="entry name" value="Ribonuclease H-like superfamily/Ribonuclease H"/>
    <property type="match status" value="1"/>
</dbReference>
<organism evidence="2 3">
    <name type="scientific">Coffea arabica</name>
    <name type="common">Arabian coffee</name>
    <dbReference type="NCBI Taxonomy" id="13443"/>
    <lineage>
        <taxon>Eukaryota</taxon>
        <taxon>Viridiplantae</taxon>
        <taxon>Streptophyta</taxon>
        <taxon>Embryophyta</taxon>
        <taxon>Tracheophyta</taxon>
        <taxon>Spermatophyta</taxon>
        <taxon>Magnoliopsida</taxon>
        <taxon>eudicotyledons</taxon>
        <taxon>Gunneridae</taxon>
        <taxon>Pentapetalae</taxon>
        <taxon>asterids</taxon>
        <taxon>lamiids</taxon>
        <taxon>Gentianales</taxon>
        <taxon>Rubiaceae</taxon>
        <taxon>Ixoroideae</taxon>
        <taxon>Gardenieae complex</taxon>
        <taxon>Bertiereae - Coffeeae clade</taxon>
        <taxon>Coffeeae</taxon>
        <taxon>Coffea</taxon>
    </lineage>
</organism>
<evidence type="ECO:0000313" key="2">
    <source>
        <dbReference type="Proteomes" id="UP001652660"/>
    </source>
</evidence>
<gene>
    <name evidence="3" type="primary">LOC140004821</name>
</gene>
<accession>A0ABM4U1B8</accession>
<dbReference type="InterPro" id="IPR044730">
    <property type="entry name" value="RNase_H-like_dom_plant"/>
</dbReference>
<dbReference type="InterPro" id="IPR036397">
    <property type="entry name" value="RNaseH_sf"/>
</dbReference>